<evidence type="ECO:0000256" key="4">
    <source>
        <dbReference type="ARBA" id="ARBA00023136"/>
    </source>
</evidence>
<dbReference type="EMBL" id="CP013213">
    <property type="protein sequence ID" value="AMC94034.1"/>
    <property type="molecule type" value="Genomic_DNA"/>
</dbReference>
<dbReference type="InterPro" id="IPR010432">
    <property type="entry name" value="RDD"/>
</dbReference>
<dbReference type="AlphaFoldDB" id="A0A0X8H1C0"/>
<feature type="transmembrane region" description="Helical" evidence="5">
    <location>
        <begin position="45"/>
        <end position="64"/>
    </location>
</feature>
<dbReference type="STRING" id="1514105.AOC36_08550"/>
<protein>
    <recommendedName>
        <fullName evidence="10">VanZ-like domain-containing protein</fullName>
    </recommendedName>
</protein>
<evidence type="ECO:0000313" key="9">
    <source>
        <dbReference type="Proteomes" id="UP000063781"/>
    </source>
</evidence>
<sequence>MTWDFNFAIKTSIFVFPFLALLLTIPFLVYQYLKYGAAHWWRSITIYSMVFYLMTALFTVVLPLPTRASVAQMTGPEMQLDFFNFLNEFRNQGLRTQGFDAWITFIQTKEFQQVFFNVLLTVPFGVYLNYYFKQNFFVTMILTFALSLCFELIQLSALFGFYPRPYRLFDVDDLFLNTLGGVIGYLITPIIVALFPTRDKMDEDQYSRAQYVTVGRRLVALAIDVGLCALIAFVVVYFTFDTPEFMKYMTQPKELIKLFIQRPILFGIPMGIGVLYFTWMPWITNGFTLGKRLVRIRLTSLKEDHLKFWRLCVRYVFIASIIFIMYGCAAQLIAIRHITTDNLEGIMTAMIILLFLGFALLIDYIYALANKKPIFYERVSTIVNQAI</sequence>
<dbReference type="InterPro" id="IPR006976">
    <property type="entry name" value="VanZ-like"/>
</dbReference>
<dbReference type="RefSeq" id="WP_067633358.1">
    <property type="nucleotide sequence ID" value="NZ_CP013213.1"/>
</dbReference>
<dbReference type="KEGG" id="erl:AOC36_08550"/>
<evidence type="ECO:0008006" key="10">
    <source>
        <dbReference type="Google" id="ProtNLM"/>
    </source>
</evidence>
<evidence type="ECO:0000256" key="1">
    <source>
        <dbReference type="ARBA" id="ARBA00004141"/>
    </source>
</evidence>
<organism evidence="8 9">
    <name type="scientific">Erysipelothrix larvae</name>
    <dbReference type="NCBI Taxonomy" id="1514105"/>
    <lineage>
        <taxon>Bacteria</taxon>
        <taxon>Bacillati</taxon>
        <taxon>Bacillota</taxon>
        <taxon>Erysipelotrichia</taxon>
        <taxon>Erysipelotrichales</taxon>
        <taxon>Erysipelotrichaceae</taxon>
        <taxon>Erysipelothrix</taxon>
    </lineage>
</organism>
<feature type="transmembrane region" description="Helical" evidence="5">
    <location>
        <begin position="311"/>
        <end position="334"/>
    </location>
</feature>
<accession>A0A0X8H1C0</accession>
<dbReference type="PANTHER" id="PTHR36834:SF1">
    <property type="entry name" value="INTEGRAL MEMBRANE PROTEIN"/>
    <property type="match status" value="1"/>
</dbReference>
<evidence type="ECO:0000256" key="3">
    <source>
        <dbReference type="ARBA" id="ARBA00022989"/>
    </source>
</evidence>
<feature type="transmembrane region" description="Helical" evidence="5">
    <location>
        <begin position="139"/>
        <end position="162"/>
    </location>
</feature>
<dbReference type="Pfam" id="PF04892">
    <property type="entry name" value="VanZ"/>
    <property type="match status" value="1"/>
</dbReference>
<name>A0A0X8H1C0_9FIRM</name>
<keyword evidence="2 5" id="KW-0812">Transmembrane</keyword>
<dbReference type="Proteomes" id="UP000063781">
    <property type="component" value="Chromosome"/>
</dbReference>
<feature type="transmembrane region" description="Helical" evidence="5">
    <location>
        <begin position="12"/>
        <end position="33"/>
    </location>
</feature>
<feature type="transmembrane region" description="Helical" evidence="5">
    <location>
        <begin position="114"/>
        <end position="132"/>
    </location>
</feature>
<proteinExistence type="predicted"/>
<dbReference type="Pfam" id="PF06271">
    <property type="entry name" value="RDD"/>
    <property type="match status" value="1"/>
</dbReference>
<gene>
    <name evidence="8" type="ORF">AOC36_08550</name>
</gene>
<feature type="domain" description="VanZ-like" evidence="6">
    <location>
        <begin position="50"/>
        <end position="191"/>
    </location>
</feature>
<feature type="transmembrane region" description="Helical" evidence="5">
    <location>
        <begin position="264"/>
        <end position="290"/>
    </location>
</feature>
<keyword evidence="9" id="KW-1185">Reference proteome</keyword>
<dbReference type="PANTHER" id="PTHR36834">
    <property type="entry name" value="MEMBRANE PROTEIN-RELATED"/>
    <property type="match status" value="1"/>
</dbReference>
<feature type="transmembrane region" description="Helical" evidence="5">
    <location>
        <begin position="346"/>
        <end position="369"/>
    </location>
</feature>
<comment type="subcellular location">
    <subcellularLocation>
        <location evidence="1">Membrane</location>
        <topology evidence="1">Multi-pass membrane protein</topology>
    </subcellularLocation>
</comment>
<keyword evidence="3 5" id="KW-1133">Transmembrane helix</keyword>
<dbReference type="GO" id="GO:0016020">
    <property type="term" value="C:membrane"/>
    <property type="evidence" value="ECO:0007669"/>
    <property type="project" value="UniProtKB-SubCell"/>
</dbReference>
<feature type="domain" description="RDD" evidence="7">
    <location>
        <begin position="211"/>
        <end position="372"/>
    </location>
</feature>
<keyword evidence="4 5" id="KW-0472">Membrane</keyword>
<feature type="transmembrane region" description="Helical" evidence="5">
    <location>
        <begin position="218"/>
        <end position="240"/>
    </location>
</feature>
<evidence type="ECO:0000256" key="5">
    <source>
        <dbReference type="SAM" id="Phobius"/>
    </source>
</evidence>
<dbReference type="OrthoDB" id="9805025at2"/>
<evidence type="ECO:0000259" key="7">
    <source>
        <dbReference type="Pfam" id="PF06271"/>
    </source>
</evidence>
<evidence type="ECO:0000256" key="2">
    <source>
        <dbReference type="ARBA" id="ARBA00022692"/>
    </source>
</evidence>
<reference evidence="8 9" key="1">
    <citation type="submission" date="2015-10" db="EMBL/GenBank/DDBJ databases">
        <title>Erysipelothrix larvae sp. LV19 isolated from the larval gut of the rhinoceros beetle, Trypoxylus dichotomus.</title>
        <authorList>
            <person name="Lim S."/>
            <person name="Kim B.-C."/>
        </authorList>
    </citation>
    <scope>NUCLEOTIDE SEQUENCE [LARGE SCALE GENOMIC DNA]</scope>
    <source>
        <strain evidence="8 9">LV19</strain>
    </source>
</reference>
<feature type="transmembrane region" description="Helical" evidence="5">
    <location>
        <begin position="174"/>
        <end position="197"/>
    </location>
</feature>
<dbReference type="InterPro" id="IPR053150">
    <property type="entry name" value="Teicoplanin_resist-assoc"/>
</dbReference>
<evidence type="ECO:0000259" key="6">
    <source>
        <dbReference type="Pfam" id="PF04892"/>
    </source>
</evidence>
<evidence type="ECO:0000313" key="8">
    <source>
        <dbReference type="EMBL" id="AMC94034.1"/>
    </source>
</evidence>